<reference evidence="2" key="2">
    <citation type="submission" date="2014-03" db="EMBL/GenBank/DDBJ databases">
        <title>The Genome Annotation of Fusarium oxysporum PHW808.</title>
        <authorList>
            <consortium name="The Broad Institute Genomics Platform"/>
            <person name="Ma L.-J."/>
            <person name="Corby-Kistler H."/>
            <person name="Broz K."/>
            <person name="Gale L.R."/>
            <person name="Jonkers W."/>
            <person name="O'Donnell K."/>
            <person name="Ploetz R."/>
            <person name="Steinberg C."/>
            <person name="Schwartz D.C."/>
            <person name="VanEtten H."/>
            <person name="Zhou S."/>
            <person name="Young S.K."/>
            <person name="Zeng Q."/>
            <person name="Gargeya S."/>
            <person name="Fitzgerald M."/>
            <person name="Abouelleil A."/>
            <person name="Alvarado L."/>
            <person name="Chapman S.B."/>
            <person name="Gainer-Dewar J."/>
            <person name="Goldberg J."/>
            <person name="Griggs A."/>
            <person name="Gujja S."/>
            <person name="Hansen M."/>
            <person name="Howarth C."/>
            <person name="Imamovic A."/>
            <person name="Ireland A."/>
            <person name="Larimer J."/>
            <person name="McCowan C."/>
            <person name="Murphy C."/>
            <person name="Pearson M."/>
            <person name="Poon T.W."/>
            <person name="Priest M."/>
            <person name="Roberts A."/>
            <person name="Saif S."/>
            <person name="Shea T."/>
            <person name="Sykes S."/>
            <person name="Wortman J."/>
            <person name="Nusbaum C."/>
            <person name="Birren B."/>
        </authorList>
    </citation>
    <scope>NUCLEOTIDE SEQUENCE</scope>
    <source>
        <strain evidence="2">54008</strain>
    </source>
</reference>
<feature type="region of interest" description="Disordered" evidence="1">
    <location>
        <begin position="1"/>
        <end position="22"/>
    </location>
</feature>
<dbReference type="Proteomes" id="UP000030676">
    <property type="component" value="Unassembled WGS sequence"/>
</dbReference>
<dbReference type="AlphaFoldDB" id="X0GSH7"/>
<evidence type="ECO:0000256" key="1">
    <source>
        <dbReference type="SAM" id="MobiDB-lite"/>
    </source>
</evidence>
<dbReference type="HOGENOM" id="CLU_3377170_0_0_1"/>
<gene>
    <name evidence="2" type="ORF">FOPG_17249</name>
</gene>
<organism evidence="2">
    <name type="scientific">Fusarium oxysporum f. sp. conglutinans race 2 54008</name>
    <dbReference type="NCBI Taxonomy" id="1089457"/>
    <lineage>
        <taxon>Eukaryota</taxon>
        <taxon>Fungi</taxon>
        <taxon>Dikarya</taxon>
        <taxon>Ascomycota</taxon>
        <taxon>Pezizomycotina</taxon>
        <taxon>Sordariomycetes</taxon>
        <taxon>Hypocreomycetidae</taxon>
        <taxon>Hypocreales</taxon>
        <taxon>Nectriaceae</taxon>
        <taxon>Fusarium</taxon>
        <taxon>Fusarium oxysporum species complex</taxon>
    </lineage>
</organism>
<protein>
    <submittedName>
        <fullName evidence="2">Uncharacterized protein</fullName>
    </submittedName>
</protein>
<proteinExistence type="predicted"/>
<reference evidence="2" key="1">
    <citation type="submission" date="2011-11" db="EMBL/GenBank/DDBJ databases">
        <title>The Genome Sequence of Fusarium oxysporum PHW808.</title>
        <authorList>
            <consortium name="The Broad Institute Genome Sequencing Platform"/>
            <person name="Ma L.-J."/>
            <person name="Gale L.R."/>
            <person name="Schwartz D.C."/>
            <person name="Zhou S."/>
            <person name="Corby-Kistler H."/>
            <person name="Young S.K."/>
            <person name="Zeng Q."/>
            <person name="Gargeya S."/>
            <person name="Fitzgerald M."/>
            <person name="Haas B."/>
            <person name="Abouelleil A."/>
            <person name="Alvarado L."/>
            <person name="Arachchi H.M."/>
            <person name="Berlin A."/>
            <person name="Brown A."/>
            <person name="Chapman S.B."/>
            <person name="Chen Z."/>
            <person name="Dunbar C."/>
            <person name="Freedman E."/>
            <person name="Gearin G."/>
            <person name="Goldberg J."/>
            <person name="Griggs A."/>
            <person name="Gujja S."/>
            <person name="Heiman D."/>
            <person name="Howarth C."/>
            <person name="Larson L."/>
            <person name="Lui A."/>
            <person name="MacDonald P.J.P."/>
            <person name="Montmayeur A."/>
            <person name="Murphy C."/>
            <person name="Neiman D."/>
            <person name="Pearson M."/>
            <person name="Priest M."/>
            <person name="Roberts A."/>
            <person name="Saif S."/>
            <person name="Shea T."/>
            <person name="Shenoy N."/>
            <person name="Sisk P."/>
            <person name="Stolte C."/>
            <person name="Sykes S."/>
            <person name="Wortman J."/>
            <person name="Nusbaum C."/>
            <person name="Birren B."/>
        </authorList>
    </citation>
    <scope>NUCLEOTIDE SEQUENCE [LARGE SCALE GENOMIC DNA]</scope>
    <source>
        <strain evidence="2">54008</strain>
    </source>
</reference>
<name>X0GSH7_FUSOX</name>
<dbReference type="EMBL" id="KK033424">
    <property type="protein sequence ID" value="EXL66587.1"/>
    <property type="molecule type" value="Genomic_DNA"/>
</dbReference>
<feature type="compositionally biased region" description="Polar residues" evidence="1">
    <location>
        <begin position="13"/>
        <end position="22"/>
    </location>
</feature>
<sequence>MTRTDLKGKKYSAPSNAGSLSSPIKWLQAALPPS</sequence>
<evidence type="ECO:0000313" key="2">
    <source>
        <dbReference type="EMBL" id="EXL66587.1"/>
    </source>
</evidence>
<accession>X0GSH7</accession>